<organism evidence="1">
    <name type="scientific">uncultured Chloroflexia bacterium</name>
    <dbReference type="NCBI Taxonomy" id="1672391"/>
    <lineage>
        <taxon>Bacteria</taxon>
        <taxon>Bacillati</taxon>
        <taxon>Chloroflexota</taxon>
        <taxon>Chloroflexia</taxon>
        <taxon>environmental samples</taxon>
    </lineage>
</organism>
<protein>
    <submittedName>
        <fullName evidence="1">Uncharacterized protein</fullName>
    </submittedName>
</protein>
<dbReference type="EMBL" id="CADCTR010000523">
    <property type="protein sequence ID" value="CAA9246344.1"/>
    <property type="molecule type" value="Genomic_DNA"/>
</dbReference>
<reference evidence="1" key="1">
    <citation type="submission" date="2020-02" db="EMBL/GenBank/DDBJ databases">
        <authorList>
            <person name="Meier V. D."/>
        </authorList>
    </citation>
    <scope>NUCLEOTIDE SEQUENCE</scope>
    <source>
        <strain evidence="1">AVDCRST_MAG93</strain>
    </source>
</reference>
<proteinExistence type="predicted"/>
<dbReference type="AlphaFoldDB" id="A0A6J4IB47"/>
<sequence length="64" mass="7440">MNDLEAFRAQKDEFFRAHPNSPLAPEQQHHFHGLAYFPENPDLRLDVVVEPFEEQATITMQTST</sequence>
<gene>
    <name evidence="1" type="ORF">AVDCRST_MAG93-1549</name>
</gene>
<accession>A0A6J4IB47</accession>
<name>A0A6J4IB47_9CHLR</name>
<dbReference type="Gene3D" id="6.10.250.1680">
    <property type="match status" value="1"/>
</dbReference>
<evidence type="ECO:0000313" key="1">
    <source>
        <dbReference type="EMBL" id="CAA9246344.1"/>
    </source>
</evidence>
<feature type="non-terminal residue" evidence="1">
    <location>
        <position position="64"/>
    </location>
</feature>